<reference evidence="1 2" key="1">
    <citation type="submission" date="2018-08" db="EMBL/GenBank/DDBJ databases">
        <title>A genome reference for cultivated species of the human gut microbiota.</title>
        <authorList>
            <person name="Zou Y."/>
            <person name="Xue W."/>
            <person name="Luo G."/>
        </authorList>
    </citation>
    <scope>NUCLEOTIDE SEQUENCE [LARGE SCALE GENOMIC DNA]</scope>
    <source>
        <strain evidence="1 2">AF42-9</strain>
    </source>
</reference>
<protein>
    <submittedName>
        <fullName evidence="1">XRE family transcriptional regulator</fullName>
    </submittedName>
</protein>
<keyword evidence="2" id="KW-1185">Reference proteome</keyword>
<accession>A0A415GRW5</accession>
<comment type="caution">
    <text evidence="1">The sequence shown here is derived from an EMBL/GenBank/DDBJ whole genome shotgun (WGS) entry which is preliminary data.</text>
</comment>
<evidence type="ECO:0000313" key="2">
    <source>
        <dbReference type="Proteomes" id="UP000286598"/>
    </source>
</evidence>
<sequence>MKYKKKTKFRQLYDALPTERPQAPKTAWVNDIAALVKVHPTTVRCWLAGTQKPDELRTTLIAKHLGVKAEELFNA</sequence>
<dbReference type="EMBL" id="QRNO01000002">
    <property type="protein sequence ID" value="RHK53052.1"/>
    <property type="molecule type" value="Genomic_DNA"/>
</dbReference>
<dbReference type="AlphaFoldDB" id="A0A415GRW5"/>
<dbReference type="OrthoDB" id="1035472at2"/>
<gene>
    <name evidence="1" type="ORF">DW060_00900</name>
</gene>
<name>A0A415GRW5_9BACT</name>
<evidence type="ECO:0000313" key="1">
    <source>
        <dbReference type="EMBL" id="RHK53052.1"/>
    </source>
</evidence>
<proteinExistence type="predicted"/>
<organism evidence="1 2">
    <name type="scientific">Leyella stercorea</name>
    <dbReference type="NCBI Taxonomy" id="363265"/>
    <lineage>
        <taxon>Bacteria</taxon>
        <taxon>Pseudomonadati</taxon>
        <taxon>Bacteroidota</taxon>
        <taxon>Bacteroidia</taxon>
        <taxon>Bacteroidales</taxon>
        <taxon>Prevotellaceae</taxon>
        <taxon>Leyella</taxon>
    </lineage>
</organism>
<dbReference type="Proteomes" id="UP000286598">
    <property type="component" value="Unassembled WGS sequence"/>
</dbReference>